<organism evidence="10 11">
    <name type="scientific">Ascobolus immersus RN42</name>
    <dbReference type="NCBI Taxonomy" id="1160509"/>
    <lineage>
        <taxon>Eukaryota</taxon>
        <taxon>Fungi</taxon>
        <taxon>Dikarya</taxon>
        <taxon>Ascomycota</taxon>
        <taxon>Pezizomycotina</taxon>
        <taxon>Pezizomycetes</taxon>
        <taxon>Pezizales</taxon>
        <taxon>Ascobolaceae</taxon>
        <taxon>Ascobolus</taxon>
    </lineage>
</organism>
<evidence type="ECO:0000256" key="3">
    <source>
        <dbReference type="ARBA" id="ARBA00013190"/>
    </source>
</evidence>
<dbReference type="Gene3D" id="3.90.180.10">
    <property type="entry name" value="Medium-chain alcohol dehydrogenases, catalytic domain"/>
    <property type="match status" value="1"/>
</dbReference>
<keyword evidence="11" id="KW-1185">Reference proteome</keyword>
<dbReference type="InterPro" id="IPR013149">
    <property type="entry name" value="ADH-like_C"/>
</dbReference>
<evidence type="ECO:0000256" key="8">
    <source>
        <dbReference type="RuleBase" id="RU361277"/>
    </source>
</evidence>
<evidence type="ECO:0000256" key="4">
    <source>
        <dbReference type="ARBA" id="ARBA00022723"/>
    </source>
</evidence>
<dbReference type="GO" id="GO:0008270">
    <property type="term" value="F:zinc ion binding"/>
    <property type="evidence" value="ECO:0007669"/>
    <property type="project" value="InterPro"/>
</dbReference>
<dbReference type="InterPro" id="IPR011032">
    <property type="entry name" value="GroES-like_sf"/>
</dbReference>
<feature type="domain" description="Enoyl reductase (ER)" evidence="9">
    <location>
        <begin position="18"/>
        <end position="350"/>
    </location>
</feature>
<evidence type="ECO:0000256" key="6">
    <source>
        <dbReference type="ARBA" id="ARBA00023002"/>
    </source>
</evidence>
<dbReference type="InterPro" id="IPR002328">
    <property type="entry name" value="ADH_Zn_CS"/>
</dbReference>
<dbReference type="PANTHER" id="PTHR42940">
    <property type="entry name" value="ALCOHOL DEHYDROGENASE 1-RELATED"/>
    <property type="match status" value="1"/>
</dbReference>
<dbReference type="Proteomes" id="UP000275078">
    <property type="component" value="Unassembled WGS sequence"/>
</dbReference>
<dbReference type="InterPro" id="IPR036291">
    <property type="entry name" value="NAD(P)-bd_dom_sf"/>
</dbReference>
<protein>
    <recommendedName>
        <fullName evidence="3">alcohol dehydrogenase</fullName>
        <ecNumber evidence="3">1.1.1.1</ecNumber>
    </recommendedName>
</protein>
<keyword evidence="7" id="KW-0520">NAD</keyword>
<dbReference type="PANTHER" id="PTHR42940:SF3">
    <property type="entry name" value="ALCOHOL DEHYDROGENASE 1-RELATED"/>
    <property type="match status" value="1"/>
</dbReference>
<reference evidence="10 11" key="1">
    <citation type="journal article" date="2018" name="Nat. Ecol. Evol.">
        <title>Pezizomycetes genomes reveal the molecular basis of ectomycorrhizal truffle lifestyle.</title>
        <authorList>
            <person name="Murat C."/>
            <person name="Payen T."/>
            <person name="Noel B."/>
            <person name="Kuo A."/>
            <person name="Morin E."/>
            <person name="Chen J."/>
            <person name="Kohler A."/>
            <person name="Krizsan K."/>
            <person name="Balestrini R."/>
            <person name="Da Silva C."/>
            <person name="Montanini B."/>
            <person name="Hainaut M."/>
            <person name="Levati E."/>
            <person name="Barry K.W."/>
            <person name="Belfiori B."/>
            <person name="Cichocki N."/>
            <person name="Clum A."/>
            <person name="Dockter R.B."/>
            <person name="Fauchery L."/>
            <person name="Guy J."/>
            <person name="Iotti M."/>
            <person name="Le Tacon F."/>
            <person name="Lindquist E.A."/>
            <person name="Lipzen A."/>
            <person name="Malagnac F."/>
            <person name="Mello A."/>
            <person name="Molinier V."/>
            <person name="Miyauchi S."/>
            <person name="Poulain J."/>
            <person name="Riccioni C."/>
            <person name="Rubini A."/>
            <person name="Sitrit Y."/>
            <person name="Splivallo R."/>
            <person name="Traeger S."/>
            <person name="Wang M."/>
            <person name="Zifcakova L."/>
            <person name="Wipf D."/>
            <person name="Zambonelli A."/>
            <person name="Paolocci F."/>
            <person name="Nowrousian M."/>
            <person name="Ottonello S."/>
            <person name="Baldrian P."/>
            <person name="Spatafora J.W."/>
            <person name="Henrissat B."/>
            <person name="Nagy L.G."/>
            <person name="Aury J.M."/>
            <person name="Wincker P."/>
            <person name="Grigoriev I.V."/>
            <person name="Bonfante P."/>
            <person name="Martin F.M."/>
        </authorList>
    </citation>
    <scope>NUCLEOTIDE SEQUENCE [LARGE SCALE GENOMIC DNA]</scope>
    <source>
        <strain evidence="10 11">RN42</strain>
    </source>
</reference>
<dbReference type="AlphaFoldDB" id="A0A3N4IR22"/>
<dbReference type="EMBL" id="ML119645">
    <property type="protein sequence ID" value="RPA88165.1"/>
    <property type="molecule type" value="Genomic_DNA"/>
</dbReference>
<proteinExistence type="inferred from homology"/>
<accession>A0A3N4IR22</accession>
<keyword evidence="4 8" id="KW-0479">Metal-binding</keyword>
<sequence length="354" mass="37732">MSSHMSTTQKAQVFQSNGGPIKLETIPLPVPKADEVLVHLKYTGVCHTDLHAWQGDWPIVTKKPLVGGHEGVGEIVGLGSGVHNYHLGDKVGIKWINGTCGTCTYCMHGGIEQLCPQAELSGYTVNGTFQQYATVQASQATRIPDHVKLAEIAPVMCAGVTVYTALKRTEAKPGQTIAITGAGGGLGSFALQYAKCLGLRVIAIDTGKEKEQACRAAGAEAFVDYMTTKDLIQDVKNHSPDGFGPHGALIVAAAEKPMQQATEYVRSDGVVVCVGLPGHGALIKADVFQTVARMVTIRGSYVGSMLDAQEAVDFFARGLIKCPTQIKKLEDLPSVYDDMKAARITGRIVLDLQK</sequence>
<dbReference type="CDD" id="cd08297">
    <property type="entry name" value="CAD3"/>
    <property type="match status" value="1"/>
</dbReference>
<evidence type="ECO:0000259" key="9">
    <source>
        <dbReference type="SMART" id="SM00829"/>
    </source>
</evidence>
<evidence type="ECO:0000313" key="10">
    <source>
        <dbReference type="EMBL" id="RPA88165.1"/>
    </source>
</evidence>
<dbReference type="Pfam" id="PF08240">
    <property type="entry name" value="ADH_N"/>
    <property type="match status" value="1"/>
</dbReference>
<comment type="similarity">
    <text evidence="2 8">Belongs to the zinc-containing alcohol dehydrogenase family.</text>
</comment>
<dbReference type="Pfam" id="PF00107">
    <property type="entry name" value="ADH_zinc_N"/>
    <property type="match status" value="1"/>
</dbReference>
<comment type="cofactor">
    <cofactor evidence="1 8">
        <name>Zn(2+)</name>
        <dbReference type="ChEBI" id="CHEBI:29105"/>
    </cofactor>
</comment>
<dbReference type="Gene3D" id="3.40.50.720">
    <property type="entry name" value="NAD(P)-binding Rossmann-like Domain"/>
    <property type="match status" value="1"/>
</dbReference>
<dbReference type="SUPFAM" id="SSF50129">
    <property type="entry name" value="GroES-like"/>
    <property type="match status" value="1"/>
</dbReference>
<evidence type="ECO:0000256" key="7">
    <source>
        <dbReference type="ARBA" id="ARBA00023027"/>
    </source>
</evidence>
<name>A0A3N4IR22_ASCIM</name>
<dbReference type="SUPFAM" id="SSF51735">
    <property type="entry name" value="NAD(P)-binding Rossmann-fold domains"/>
    <property type="match status" value="1"/>
</dbReference>
<keyword evidence="6" id="KW-0560">Oxidoreductase</keyword>
<gene>
    <name evidence="10" type="ORF">BJ508DRAFT_368034</name>
</gene>
<dbReference type="EC" id="1.1.1.1" evidence="3"/>
<dbReference type="GO" id="GO:0004022">
    <property type="term" value="F:alcohol dehydrogenase (NAD+) activity"/>
    <property type="evidence" value="ECO:0007669"/>
    <property type="project" value="UniProtKB-EC"/>
</dbReference>
<dbReference type="FunFam" id="3.40.50.720:FF:000039">
    <property type="entry name" value="Alcohol dehydrogenase AdhP"/>
    <property type="match status" value="1"/>
</dbReference>
<dbReference type="OrthoDB" id="1879366at2759"/>
<evidence type="ECO:0000256" key="5">
    <source>
        <dbReference type="ARBA" id="ARBA00022833"/>
    </source>
</evidence>
<dbReference type="PROSITE" id="PS00059">
    <property type="entry name" value="ADH_ZINC"/>
    <property type="match status" value="1"/>
</dbReference>
<dbReference type="SMART" id="SM00829">
    <property type="entry name" value="PKS_ER"/>
    <property type="match status" value="1"/>
</dbReference>
<evidence type="ECO:0000256" key="2">
    <source>
        <dbReference type="ARBA" id="ARBA00008072"/>
    </source>
</evidence>
<dbReference type="STRING" id="1160509.A0A3N4IR22"/>
<evidence type="ECO:0000313" key="11">
    <source>
        <dbReference type="Proteomes" id="UP000275078"/>
    </source>
</evidence>
<dbReference type="InterPro" id="IPR013154">
    <property type="entry name" value="ADH-like_N"/>
</dbReference>
<evidence type="ECO:0000256" key="1">
    <source>
        <dbReference type="ARBA" id="ARBA00001947"/>
    </source>
</evidence>
<dbReference type="InterPro" id="IPR020843">
    <property type="entry name" value="ER"/>
</dbReference>
<dbReference type="GO" id="GO:0005737">
    <property type="term" value="C:cytoplasm"/>
    <property type="evidence" value="ECO:0007669"/>
    <property type="project" value="TreeGrafter"/>
</dbReference>
<keyword evidence="5 8" id="KW-0862">Zinc</keyword>